<dbReference type="STRING" id="225991.MA05_07585"/>
<feature type="modified residue" description="4-aspartylphosphate" evidence="1">
    <location>
        <position position="52"/>
    </location>
</feature>
<dbReference type="RefSeq" id="WP_043382397.1">
    <property type="nucleotide sequence ID" value="NZ_JBOK01000007.1"/>
</dbReference>
<dbReference type="SUPFAM" id="SSF52172">
    <property type="entry name" value="CheY-like"/>
    <property type="match status" value="1"/>
</dbReference>
<dbReference type="InterPro" id="IPR050625">
    <property type="entry name" value="ParA/MinD_ATPase"/>
</dbReference>
<dbReference type="PROSITE" id="PS50110">
    <property type="entry name" value="RESPONSE_REGULATORY"/>
    <property type="match status" value="1"/>
</dbReference>
<dbReference type="GO" id="GO:0009898">
    <property type="term" value="C:cytoplasmic side of plasma membrane"/>
    <property type="evidence" value="ECO:0007669"/>
    <property type="project" value="TreeGrafter"/>
</dbReference>
<dbReference type="GO" id="GO:0051782">
    <property type="term" value="P:negative regulation of cell division"/>
    <property type="evidence" value="ECO:0007669"/>
    <property type="project" value="TreeGrafter"/>
</dbReference>
<organism evidence="3 4">
    <name type="scientific">Comamonas aquatica DA1877</name>
    <dbReference type="NCBI Taxonomy" id="1457173"/>
    <lineage>
        <taxon>Bacteria</taxon>
        <taxon>Pseudomonadati</taxon>
        <taxon>Pseudomonadota</taxon>
        <taxon>Betaproteobacteria</taxon>
        <taxon>Burkholderiales</taxon>
        <taxon>Comamonadaceae</taxon>
        <taxon>Comamonas</taxon>
    </lineage>
</organism>
<dbReference type="InterPro" id="IPR011006">
    <property type="entry name" value="CheY-like_superfamily"/>
</dbReference>
<dbReference type="GO" id="GO:0016887">
    <property type="term" value="F:ATP hydrolysis activity"/>
    <property type="evidence" value="ECO:0007669"/>
    <property type="project" value="TreeGrafter"/>
</dbReference>
<dbReference type="GO" id="GO:0005524">
    <property type="term" value="F:ATP binding"/>
    <property type="evidence" value="ECO:0007669"/>
    <property type="project" value="TreeGrafter"/>
</dbReference>
<dbReference type="InterPro" id="IPR001789">
    <property type="entry name" value="Sig_transdc_resp-reg_receiver"/>
</dbReference>
<dbReference type="InterPro" id="IPR025669">
    <property type="entry name" value="AAA_dom"/>
</dbReference>
<dbReference type="GO" id="GO:0016301">
    <property type="term" value="F:kinase activity"/>
    <property type="evidence" value="ECO:0007669"/>
    <property type="project" value="UniProtKB-KW"/>
</dbReference>
<sequence>MKIAVISPSPQHLQAMAHALQERLHQVQMFEGGKTRMPTVAEQEQPDLMVVDGMCCDPDDLAPVEQVTTRYPRMAVVLLCAQQTPEFLLQSMRAGVREVLASPAPLQALVDAVQRIAAKMQDSLPHRFQGQTLAFLPCKGGAGATFLATNLGWALARQHSVLLIDLNLQFGDALSYLHDGKPSSTVADVAHDIHRLDASFLSASAVKVSANLHVLAAPEDAMHAMDVEPEHVDAIVQQAASHYEFVLLDMGRVLDPLSLRVLDRAQFIVPVVLPNVPAVRNAQKLLCMFKDLGYPEARLHPVLNRVDKRHDIGLPEVRKTLGASLQWHAIPDAPQEVQAAINAGTPLAETHRNSPVVRDLAAWAEALSPQVHADNGGFLNRLFRRA</sequence>
<gene>
    <name evidence="3" type="ORF">AX13_16745</name>
</gene>
<evidence type="ECO:0000313" key="3">
    <source>
        <dbReference type="EMBL" id="EXU80551.1"/>
    </source>
</evidence>
<dbReference type="EMBL" id="JBOK01000007">
    <property type="protein sequence ID" value="EXU80551.1"/>
    <property type="molecule type" value="Genomic_DNA"/>
</dbReference>
<dbReference type="PANTHER" id="PTHR43384">
    <property type="entry name" value="SEPTUM SITE-DETERMINING PROTEIN MIND HOMOLOG, CHLOROPLASTIC-RELATED"/>
    <property type="match status" value="1"/>
</dbReference>
<keyword evidence="4" id="KW-1185">Reference proteome</keyword>
<dbReference type="PATRIC" id="fig|1457173.3.peg.1604"/>
<dbReference type="GO" id="GO:0000160">
    <property type="term" value="P:phosphorelay signal transduction system"/>
    <property type="evidence" value="ECO:0007669"/>
    <property type="project" value="InterPro"/>
</dbReference>
<dbReference type="Pfam" id="PF13614">
    <property type="entry name" value="AAA_31"/>
    <property type="match status" value="1"/>
</dbReference>
<accession>A0A014MFN7</accession>
<dbReference type="PANTHER" id="PTHR43384:SF13">
    <property type="entry name" value="SLR0110 PROTEIN"/>
    <property type="match status" value="1"/>
</dbReference>
<dbReference type="InterPro" id="IPR027417">
    <property type="entry name" value="P-loop_NTPase"/>
</dbReference>
<dbReference type="SUPFAM" id="SSF52540">
    <property type="entry name" value="P-loop containing nucleoside triphosphate hydrolases"/>
    <property type="match status" value="1"/>
</dbReference>
<comment type="caution">
    <text evidence="3">The sequence shown here is derived from an EMBL/GenBank/DDBJ whole genome shotgun (WGS) entry which is preliminary data.</text>
</comment>
<dbReference type="AlphaFoldDB" id="A0A014MFN7"/>
<proteinExistence type="predicted"/>
<keyword evidence="1" id="KW-0597">Phosphoprotein</keyword>
<dbReference type="Gene3D" id="3.40.50.2300">
    <property type="match status" value="1"/>
</dbReference>
<evidence type="ECO:0000256" key="1">
    <source>
        <dbReference type="PROSITE-ProRule" id="PRU00169"/>
    </source>
</evidence>
<keyword evidence="3" id="KW-0418">Kinase</keyword>
<evidence type="ECO:0000259" key="2">
    <source>
        <dbReference type="PROSITE" id="PS50110"/>
    </source>
</evidence>
<evidence type="ECO:0000313" key="4">
    <source>
        <dbReference type="Proteomes" id="UP000020766"/>
    </source>
</evidence>
<feature type="domain" description="Response regulatory" evidence="2">
    <location>
        <begin position="2"/>
        <end position="117"/>
    </location>
</feature>
<protein>
    <submittedName>
        <fullName evidence="3">Histidine kinase</fullName>
    </submittedName>
</protein>
<reference evidence="3 4" key="1">
    <citation type="submission" date="2014-01" db="EMBL/GenBank/DDBJ databases">
        <title>Interspecies Systems Biology Uncovers Metabolites Affecting C. elegans Gene Expression and Life History Traits.</title>
        <authorList>
            <person name="Watson E."/>
            <person name="Macneil L.T."/>
            <person name="Ritter A.D."/>
            <person name="Yilmaz L.S."/>
            <person name="Rosebrock A.P."/>
            <person name="Caudy A.A."/>
            <person name="Walhout A.J."/>
        </authorList>
    </citation>
    <scope>NUCLEOTIDE SEQUENCE [LARGE SCALE GENOMIC DNA]</scope>
    <source>
        <strain evidence="3 4">DA1877</strain>
    </source>
</reference>
<dbReference type="Gene3D" id="3.40.50.300">
    <property type="entry name" value="P-loop containing nucleotide triphosphate hydrolases"/>
    <property type="match status" value="1"/>
</dbReference>
<name>A0A014MFN7_9BURK</name>
<dbReference type="Proteomes" id="UP000020766">
    <property type="component" value="Unassembled WGS sequence"/>
</dbReference>
<keyword evidence="3" id="KW-0808">Transferase</keyword>
<dbReference type="GO" id="GO:0005829">
    <property type="term" value="C:cytosol"/>
    <property type="evidence" value="ECO:0007669"/>
    <property type="project" value="TreeGrafter"/>
</dbReference>